<dbReference type="InterPro" id="IPR028002">
    <property type="entry name" value="Myb_DNA-bind_5"/>
</dbReference>
<keyword evidence="4" id="KW-0378">Hydrolase</keyword>
<evidence type="ECO:0000256" key="7">
    <source>
        <dbReference type="SAM" id="MobiDB-lite"/>
    </source>
</evidence>
<reference evidence="11 12" key="1">
    <citation type="submission" date="2022-01" db="EMBL/GenBank/DDBJ databases">
        <title>A high-quality chromosome-level genome assembly of rohu carp, Labeo rohita.</title>
        <authorList>
            <person name="Arick M.A. II"/>
            <person name="Hsu C.-Y."/>
            <person name="Magbanua Z."/>
            <person name="Pechanova O."/>
            <person name="Grover C."/>
            <person name="Miller E."/>
            <person name="Thrash A."/>
            <person name="Ezzel L."/>
            <person name="Alam S."/>
            <person name="Benzie J."/>
            <person name="Hamilton M."/>
            <person name="Karsi A."/>
            <person name="Lawrence M.L."/>
            <person name="Peterson D.G."/>
        </authorList>
    </citation>
    <scope>NUCLEOTIDE SEQUENCE [LARGE SCALE GENOMIC DNA]</scope>
    <source>
        <strain evidence="12">BAU-BD-2019</strain>
        <tissue evidence="11">Blood</tissue>
    </source>
</reference>
<dbReference type="Pfam" id="PF13873">
    <property type="entry name" value="Myb_DNA-bind_5"/>
    <property type="match status" value="1"/>
</dbReference>
<dbReference type="InterPro" id="IPR038718">
    <property type="entry name" value="SNF2-like_sf"/>
</dbReference>
<dbReference type="InterPro" id="IPR001650">
    <property type="entry name" value="Helicase_C-like"/>
</dbReference>
<evidence type="ECO:0000256" key="4">
    <source>
        <dbReference type="ARBA" id="ARBA00022801"/>
    </source>
</evidence>
<feature type="compositionally biased region" description="Acidic residues" evidence="7">
    <location>
        <begin position="189"/>
        <end position="251"/>
    </location>
</feature>
<feature type="compositionally biased region" description="Polar residues" evidence="7">
    <location>
        <begin position="2333"/>
        <end position="2344"/>
    </location>
</feature>
<name>A0ABQ8LXR8_LABRO</name>
<comment type="caution">
    <text evidence="11">The sequence shown here is derived from an EMBL/GenBank/DDBJ whole genome shotgun (WGS) entry which is preliminary data.</text>
</comment>
<dbReference type="Gene3D" id="1.20.120.850">
    <property type="entry name" value="SWI2/SNF2 ATPases, N-terminal domain"/>
    <property type="match status" value="1"/>
</dbReference>
<dbReference type="Pfam" id="PF15912">
    <property type="entry name" value="VIR_N"/>
    <property type="match status" value="1"/>
</dbReference>
<dbReference type="InterPro" id="IPR031801">
    <property type="entry name" value="VIR_N"/>
</dbReference>
<comment type="subcellular location">
    <subcellularLocation>
        <location evidence="1">Nucleus</location>
    </subcellularLocation>
</comment>
<evidence type="ECO:0000256" key="3">
    <source>
        <dbReference type="ARBA" id="ARBA00022664"/>
    </source>
</evidence>
<feature type="domain" description="Helicase C-terminal" evidence="10">
    <location>
        <begin position="2906"/>
        <end position="3085"/>
    </location>
</feature>
<protein>
    <submittedName>
        <fullName evidence="11">DNA repair and recombination protein RAD54B</fullName>
    </submittedName>
</protein>
<feature type="region of interest" description="Disordered" evidence="7">
    <location>
        <begin position="1394"/>
        <end position="1415"/>
    </location>
</feature>
<keyword evidence="6" id="KW-0539">Nucleus</keyword>
<feature type="region of interest" description="Disordered" evidence="7">
    <location>
        <begin position="679"/>
        <end position="698"/>
    </location>
</feature>
<gene>
    <name evidence="11" type="ORF">H4Q32_017561</name>
</gene>
<evidence type="ECO:0000259" key="9">
    <source>
        <dbReference type="PROSITE" id="PS51192"/>
    </source>
</evidence>
<evidence type="ECO:0000256" key="2">
    <source>
        <dbReference type="ARBA" id="ARBA00008371"/>
    </source>
</evidence>
<evidence type="ECO:0000256" key="5">
    <source>
        <dbReference type="ARBA" id="ARBA00023187"/>
    </source>
</evidence>
<dbReference type="PANTHER" id="PTHR23185:SF0">
    <property type="entry name" value="PROTEIN VIRILIZER HOMOLOG"/>
    <property type="match status" value="1"/>
</dbReference>
<evidence type="ECO:0000256" key="6">
    <source>
        <dbReference type="ARBA" id="ARBA00023242"/>
    </source>
</evidence>
<dbReference type="Gene3D" id="3.40.50.10810">
    <property type="entry name" value="Tandem AAA-ATPase domain"/>
    <property type="match status" value="1"/>
</dbReference>
<feature type="compositionally biased region" description="Gly residues" evidence="7">
    <location>
        <begin position="1678"/>
        <end position="1710"/>
    </location>
</feature>
<dbReference type="CDD" id="cd18793">
    <property type="entry name" value="SF2_C_SNF"/>
    <property type="match status" value="1"/>
</dbReference>
<evidence type="ECO:0000256" key="8">
    <source>
        <dbReference type="SAM" id="SignalP"/>
    </source>
</evidence>
<dbReference type="PROSITE" id="PS51194">
    <property type="entry name" value="HELICASE_CTER"/>
    <property type="match status" value="1"/>
</dbReference>
<dbReference type="PROSITE" id="PS51192">
    <property type="entry name" value="HELICASE_ATP_BIND_1"/>
    <property type="match status" value="1"/>
</dbReference>
<comment type="similarity">
    <text evidence="2">Belongs to the vir family.</text>
</comment>
<dbReference type="Proteomes" id="UP000830375">
    <property type="component" value="Unassembled WGS sequence"/>
</dbReference>
<feature type="region of interest" description="Disordered" evidence="7">
    <location>
        <begin position="2333"/>
        <end position="2360"/>
    </location>
</feature>
<feature type="signal peptide" evidence="8">
    <location>
        <begin position="1"/>
        <end position="17"/>
    </location>
</feature>
<dbReference type="InterPro" id="IPR026736">
    <property type="entry name" value="Virilizer"/>
</dbReference>
<feature type="chain" id="PRO_5045242556" evidence="8">
    <location>
        <begin position="18"/>
        <end position="3188"/>
    </location>
</feature>
<feature type="region of interest" description="Disordered" evidence="7">
    <location>
        <begin position="1558"/>
        <end position="1581"/>
    </location>
</feature>
<keyword evidence="5" id="KW-0508">mRNA splicing</keyword>
<dbReference type="SMART" id="SM00487">
    <property type="entry name" value="DEXDc"/>
    <property type="match status" value="1"/>
</dbReference>
<accession>A0ABQ8LXR8</accession>
<evidence type="ECO:0000313" key="12">
    <source>
        <dbReference type="Proteomes" id="UP000830375"/>
    </source>
</evidence>
<evidence type="ECO:0000313" key="11">
    <source>
        <dbReference type="EMBL" id="KAI2655214.1"/>
    </source>
</evidence>
<dbReference type="Gene3D" id="3.40.50.300">
    <property type="entry name" value="P-loop containing nucleotide triphosphate hydrolases"/>
    <property type="match status" value="1"/>
</dbReference>
<dbReference type="SMART" id="SM00490">
    <property type="entry name" value="HELICc"/>
    <property type="match status" value="1"/>
</dbReference>
<feature type="compositionally biased region" description="Low complexity" evidence="7">
    <location>
        <begin position="679"/>
        <end position="688"/>
    </location>
</feature>
<sequence>MAAWIALVLCAPYLATAHVTQLTNVDVVRFPYGVLITEVRVIPPGIKAHSNLPDSRAFGETAPHAFQLDLFFNNVSKPNAPVFDRLGSLEYDENKSIIFRPNGKVNTDGLVLRGWYTCLTLAVYGTAERPHSHERDSPPPPPPPLPQQQQLGSKRIIKPGPVKVENTEQGDDYLEPVSPERGSLPADENYSDAEQEDDEGPADDEEDEDVQSEGSEADEDEEEDEVGDEVTDEDGEGDDGYEQISSDEEDLESGAFKLPAFDLDYTPEDLASLPTVQYDPYERELRPLQHFTPPHLTRYEAELKRLKTVDTQDSSSSWVESAAKLSELLEAWGEGQGAERGAGWVTALEEIPAFLLKGISCLSIKDPDGMSDKLRQLVDWSCEALNLDFALAQPIALNLRQLKAGTKLASALADCGALAVQNLLEKGIVGSLLGLLFAEHVSSTLKLNVLRSLDSIISEPQGIEALLRDRHHDNDGTSGYQRLLDLFLLDQTVRVATAGAAILHKGHFYEVLTDLQRTASVWAERHPTVGEVGEREGSESEREAGERDRESTEREGDERERETPEVERESPMDIDTLLESASLSEGDLERLQGLLEELLHLLETAPHCMVQPPGKAFPTSARITGPPERDDPYPTLYRELMRFLSQSQQGLLFLLSQHETINLLLRLLTPLTHLTPPSHLAPLTPLSEGEGEDATAGGEGSMDDGFWVWLMQTLHALQGVAELNGAELEDGDNPDVLATLHSLYLISFSSTGRNAVAHAFSLDNNLSCLVNLVEFHAKEGQGEGKARKSVTYNYACMLALLVIQTSSDLRMMEHYAAPLLTVCKADENNAKLQELSKWLEPLEKLHFDISGIPMLIDYIKQNLENLMTADGVGLVTALRVLCHIACPPTTVPEGMDTFIKVLQKLTSLLLLPWRLHGPMGPTAQRLMMLSVASCSLRLIRAMLTELLCGGTCEFRDVRVPSVCVALHKILCSTPTTGRLDAEELRIQGDVTEILLTFTHAVSEQETGSEETVAGNSWSLMLKEVLNSILAAPENIYSSLSLLSELLPLPLPMQTTQALSVQDIGVAMNTRKLWSVHLHAQARVLQEVLRCVCVSSCPPLLSLLRRVCVQLCDLAAPTATLVMRTLLEQLQEEMQQLLALLDLLASQRACKSAMLALLGGSTRTEGRSDGKVEDKLSDLLPSVVAMLVLPADAALSAQQNAELTASILQSLCDQDVSLVVSGSGEASVSEAEQLANALPTRDMMTCICDGMLEVLGNTHSSYTLQLTCLRTMMFLTEHDYGLYHLKSSLKKHSSAISSLIRKETTSFNKELTELLSALFDFLRQILNSDAMDEDIDNRSLALSVSDMKQLLQWKEDSGEHPLSELEKHIMKLCKEDETLESLLENVAGLRQIIESSGDAPTNTEPETEPTLPAPEPLQTQFNHRTVYVLSDVLDEQLKALWFSPFQSDEMETEVDMAELERSFLSEPTSPGHSKPTKGFRLGKHKHETFITSSGNSEYVEPAKRAHIMAAPRGRGRGAFGQLSRPHDIFRQRKQNTSRPPSMHVDDFLAAEFKEVGQPTGLALPKRPPKGGGAKPPARGLFTGGTRGRGFQSHTRFFTPPAPKSVLLAGNYPRREGGRGSTWSAPVTADTHRGTYSEPRGGQSNFTRPLPSRQPPAGAYRLAPRDRATRGRGTGLSWLSGGGVSVGGGGVSGGGRGQGKFNSGGSGGGGAASEGVAGLSPSFFKSSRSSAFSSSALSSSCLRALSAPSRTRTSDMTRDSWPFAQTHLSLIEATFSVNVKLLVQEFKEKCLFYIKINNRYFLNVLNRCKKLKIHRKYCVIVNIFLKERIFCAPPPLRDVAFRPIAVKIHHFRGRLELSEGVFENRKKRIVTNKISPFVFSIRKMRRSGAPSQLRGNAAKIPRFMPPGPARNDGPPLSGPQPEPSVPSPPAPNALGNVLLNKVQKCLSSADAPSVTSAPVGSKALARVLSAVPQGEFNENSFRSSPDFPEPEQPADKDSCSTQPNTHPNNTATGAKCVCDRVRAAYRFARIQGRSVLRPSVSCGEFLSQPGKCKATGVRKAVLTYTKHCVHAHNAPSLCMCVLFNRDKQCSSLLTQTKGGMSTLFMSNSMVGKARSSNFTLSEKLDLLRLVQPHIRILEEHTNKHAVIVDKNRCWDSIAERYNSFGGERPPRTAQGLRTLYKRLKESAKQEVLQRSHAQPEYRGSISEPTKRIMEMIPQLFHVGDKEPNALHRFLINCHTQPIRVQQFGRVNISLASFNVSYAVRAHVAVTRSLSFHSVLCQRLQFKRNSPVEQAGSSLSLPALSDYPSVAAVRVETEDVKPPPDIHLITSHSSPVTIATPSSQAHHGQNDRDNEVVEEEEDEEEELASHVYAASLSPCPSSVHLPPSPSAPGPRRSAYQRGRGMFKNPVFEAEALQMMREEHELLLANHRKLGLYLEEKREGLKRKQQLEEELLRSRVKVEKLRAARLRQGLPLINSNEGDPSQSSCLCVYTRYYSVMWCKASSRKHKRWEGDAVLVARGRTVVLKDMEGRDIGRGSGYKVSELESLSEGQTLMVGGKQIEVMGVISDEDYAKGRCFQDAAVETPAETVLKAPVYRPVSKSFTRPALKGGALVMPRPTTDHQWLYNKSGSPLVDVTLQCVCVLWTLLRQGPYGGRPVLKRALVVCPGSLVKNWAAEFNKWLGRERISVYTVDQDHRVEDFVSSPLCSVMVISYEMLLRSVDQLKELDFGVLICDEGHRLKNSNIKTAGAITALSCERRLILTGTPVQNDLQEFYSIVEFVNPGILGTSAAYRKIYEEPILRSRQPTCTEEERCIGEERAAELFRLTGVFTLRRTQEIINQYLSERIEWTVFCKPTELQLRLYGVLLATRPIRACLSGASTHTYTHSPHLACINALKKLCNHPGLLYNTLQEKSDEMYEDGIMELFPEGYATGAFGSADSGKLLVLTDLLSAIQHDVCDHIGYKWCRLDGQTPVAQRQRIVDSFNSPHSSHFLLLLSSKAGGVGLNLIGASHLILYDIDWNPANDIQAMARVWRDGQKKTVHIYRFLTTGSIEEKIYQRQVSKQGLSGTVVDLSKKADHISFSAEELRDLFSFDPNTTCLTHDLLDCQCSGDGNTPGFEKEIKEETGRACQLGRHADSTVSFPQRVSMSELMHWRHFSGDVQSYDDIYLNHARNHITYAFQSTTSKSQTTA</sequence>
<dbReference type="PANTHER" id="PTHR23185">
    <property type="entry name" value="PROTEIN VIRILIZER HOMOLOG"/>
    <property type="match status" value="1"/>
</dbReference>
<dbReference type="InterPro" id="IPR027417">
    <property type="entry name" value="P-loop_NTPase"/>
</dbReference>
<feature type="compositionally biased region" description="Pro residues" evidence="7">
    <location>
        <begin position="1914"/>
        <end position="1929"/>
    </location>
</feature>
<keyword evidence="8" id="KW-0732">Signal</keyword>
<dbReference type="InterPro" id="IPR049730">
    <property type="entry name" value="SNF2/RAD54-like_C"/>
</dbReference>
<dbReference type="InterPro" id="IPR000330">
    <property type="entry name" value="SNF2_N"/>
</dbReference>
<proteinExistence type="inferred from homology"/>
<feature type="region of interest" description="Disordered" evidence="7">
    <location>
        <begin position="1612"/>
        <end position="1710"/>
    </location>
</feature>
<dbReference type="SUPFAM" id="SSF52540">
    <property type="entry name" value="P-loop containing nucleoside triphosphate hydrolases"/>
    <property type="match status" value="2"/>
</dbReference>
<dbReference type="Pfam" id="PF00271">
    <property type="entry name" value="Helicase_C"/>
    <property type="match status" value="1"/>
</dbReference>
<feature type="compositionally biased region" description="Basic and acidic residues" evidence="7">
    <location>
        <begin position="526"/>
        <end position="571"/>
    </location>
</feature>
<evidence type="ECO:0000259" key="10">
    <source>
        <dbReference type="PROSITE" id="PS51194"/>
    </source>
</evidence>
<feature type="domain" description="Helicase ATP-binding" evidence="9">
    <location>
        <begin position="2634"/>
        <end position="2781"/>
    </location>
</feature>
<feature type="region of interest" description="Disordered" evidence="7">
    <location>
        <begin position="129"/>
        <end position="251"/>
    </location>
</feature>
<keyword evidence="3" id="KW-0507">mRNA processing</keyword>
<keyword evidence="12" id="KW-1185">Reference proteome</keyword>
<feature type="region of interest" description="Disordered" evidence="7">
    <location>
        <begin position="1886"/>
        <end position="1931"/>
    </location>
</feature>
<feature type="region of interest" description="Disordered" evidence="7">
    <location>
        <begin position="1973"/>
        <end position="2004"/>
    </location>
</feature>
<feature type="compositionally biased region" description="Low complexity" evidence="7">
    <location>
        <begin position="1398"/>
        <end position="1409"/>
    </location>
</feature>
<dbReference type="EMBL" id="JACTAM010000016">
    <property type="protein sequence ID" value="KAI2655214.1"/>
    <property type="molecule type" value="Genomic_DNA"/>
</dbReference>
<organism evidence="11 12">
    <name type="scientific">Labeo rohita</name>
    <name type="common">Indian major carp</name>
    <name type="synonym">Cyprinus rohita</name>
    <dbReference type="NCBI Taxonomy" id="84645"/>
    <lineage>
        <taxon>Eukaryota</taxon>
        <taxon>Metazoa</taxon>
        <taxon>Chordata</taxon>
        <taxon>Craniata</taxon>
        <taxon>Vertebrata</taxon>
        <taxon>Euteleostomi</taxon>
        <taxon>Actinopterygii</taxon>
        <taxon>Neopterygii</taxon>
        <taxon>Teleostei</taxon>
        <taxon>Ostariophysi</taxon>
        <taxon>Cypriniformes</taxon>
        <taxon>Cyprinidae</taxon>
        <taxon>Labeoninae</taxon>
        <taxon>Labeonini</taxon>
        <taxon>Labeo</taxon>
    </lineage>
</organism>
<dbReference type="Pfam" id="PF00176">
    <property type="entry name" value="SNF2-rel_dom"/>
    <property type="match status" value="1"/>
</dbReference>
<dbReference type="InterPro" id="IPR014001">
    <property type="entry name" value="Helicase_ATP-bd"/>
</dbReference>
<feature type="region of interest" description="Disordered" evidence="7">
    <location>
        <begin position="2375"/>
        <end position="2398"/>
    </location>
</feature>
<evidence type="ECO:0000256" key="1">
    <source>
        <dbReference type="ARBA" id="ARBA00004123"/>
    </source>
</evidence>
<feature type="region of interest" description="Disordered" evidence="7">
    <location>
        <begin position="526"/>
        <end position="574"/>
    </location>
</feature>